<keyword evidence="2" id="KW-1185">Reference proteome</keyword>
<proteinExistence type="predicted"/>
<dbReference type="AlphaFoldDB" id="A0ABD1Z335"/>
<protein>
    <submittedName>
        <fullName evidence="1">Uncharacterized protein</fullName>
    </submittedName>
</protein>
<accession>A0ABD1Z335</accession>
<name>A0ABD1Z335_9MARC</name>
<dbReference type="Proteomes" id="UP001605036">
    <property type="component" value="Unassembled WGS sequence"/>
</dbReference>
<dbReference type="EMBL" id="JBHFFA010000003">
    <property type="protein sequence ID" value="KAL2635992.1"/>
    <property type="molecule type" value="Genomic_DNA"/>
</dbReference>
<evidence type="ECO:0000313" key="2">
    <source>
        <dbReference type="Proteomes" id="UP001605036"/>
    </source>
</evidence>
<sequence length="84" mass="9360">MNKEVKAKVRYLSFSRWTSWSPREVGPMVPAAEEFSFRKQTWGLFEEEKLLAAPDFCPPLHAHASVVPPDAAGALLCRSHGGFS</sequence>
<reference evidence="1 2" key="1">
    <citation type="submission" date="2024-09" db="EMBL/GenBank/DDBJ databases">
        <title>Chromosome-scale assembly of Riccia fluitans.</title>
        <authorList>
            <person name="Paukszto L."/>
            <person name="Sawicki J."/>
            <person name="Karawczyk K."/>
            <person name="Piernik-Szablinska J."/>
            <person name="Szczecinska M."/>
            <person name="Mazdziarz M."/>
        </authorList>
    </citation>
    <scope>NUCLEOTIDE SEQUENCE [LARGE SCALE GENOMIC DNA]</scope>
    <source>
        <strain evidence="1">Rf_01</strain>
        <tissue evidence="1">Aerial parts of the thallus</tissue>
    </source>
</reference>
<comment type="caution">
    <text evidence="1">The sequence shown here is derived from an EMBL/GenBank/DDBJ whole genome shotgun (WGS) entry which is preliminary data.</text>
</comment>
<gene>
    <name evidence="1" type="ORF">R1flu_007471</name>
</gene>
<evidence type="ECO:0000313" key="1">
    <source>
        <dbReference type="EMBL" id="KAL2635992.1"/>
    </source>
</evidence>
<organism evidence="1 2">
    <name type="scientific">Riccia fluitans</name>
    <dbReference type="NCBI Taxonomy" id="41844"/>
    <lineage>
        <taxon>Eukaryota</taxon>
        <taxon>Viridiplantae</taxon>
        <taxon>Streptophyta</taxon>
        <taxon>Embryophyta</taxon>
        <taxon>Marchantiophyta</taxon>
        <taxon>Marchantiopsida</taxon>
        <taxon>Marchantiidae</taxon>
        <taxon>Marchantiales</taxon>
        <taxon>Ricciaceae</taxon>
        <taxon>Riccia</taxon>
    </lineage>
</organism>